<sequence length="49" mass="5330">MSPPPTSSVATIETTQSHHTDILEKLRTPKNLKNSLAVAGMSLRDCHNT</sequence>
<dbReference type="AlphaFoldDB" id="A0A0W0FCA3"/>
<name>A0A0W0FCA3_MONRR</name>
<gene>
    <name evidence="2" type="ORF">WG66_13592</name>
</gene>
<dbReference type="EMBL" id="LATX01002133">
    <property type="protein sequence ID" value="KTB33810.1"/>
    <property type="molecule type" value="Genomic_DNA"/>
</dbReference>
<proteinExistence type="predicted"/>
<accession>A0A0W0FCA3</accession>
<evidence type="ECO:0000313" key="3">
    <source>
        <dbReference type="Proteomes" id="UP000054988"/>
    </source>
</evidence>
<evidence type="ECO:0000313" key="2">
    <source>
        <dbReference type="EMBL" id="KTB33810.1"/>
    </source>
</evidence>
<protein>
    <submittedName>
        <fullName evidence="2">Uncharacterized protein</fullName>
    </submittedName>
</protein>
<evidence type="ECO:0000256" key="1">
    <source>
        <dbReference type="SAM" id="MobiDB-lite"/>
    </source>
</evidence>
<comment type="caution">
    <text evidence="2">The sequence shown here is derived from an EMBL/GenBank/DDBJ whole genome shotgun (WGS) entry which is preliminary data.</text>
</comment>
<feature type="region of interest" description="Disordered" evidence="1">
    <location>
        <begin position="1"/>
        <end position="24"/>
    </location>
</feature>
<dbReference type="Proteomes" id="UP000054988">
    <property type="component" value="Unassembled WGS sequence"/>
</dbReference>
<organism evidence="2 3">
    <name type="scientific">Moniliophthora roreri</name>
    <name type="common">Frosty pod rot fungus</name>
    <name type="synonym">Monilia roreri</name>
    <dbReference type="NCBI Taxonomy" id="221103"/>
    <lineage>
        <taxon>Eukaryota</taxon>
        <taxon>Fungi</taxon>
        <taxon>Dikarya</taxon>
        <taxon>Basidiomycota</taxon>
        <taxon>Agaricomycotina</taxon>
        <taxon>Agaricomycetes</taxon>
        <taxon>Agaricomycetidae</taxon>
        <taxon>Agaricales</taxon>
        <taxon>Marasmiineae</taxon>
        <taxon>Marasmiaceae</taxon>
        <taxon>Moniliophthora</taxon>
    </lineage>
</organism>
<reference evidence="2 3" key="1">
    <citation type="submission" date="2015-12" db="EMBL/GenBank/DDBJ databases">
        <title>Draft genome sequence of Moniliophthora roreri, the causal agent of frosty pod rot of cacao.</title>
        <authorList>
            <person name="Aime M.C."/>
            <person name="Diaz-Valderrama J.R."/>
            <person name="Kijpornyongpan T."/>
            <person name="Phillips-Mora W."/>
        </authorList>
    </citation>
    <scope>NUCLEOTIDE SEQUENCE [LARGE SCALE GENOMIC DNA]</scope>
    <source>
        <strain evidence="2 3">MCA 2952</strain>
    </source>
</reference>